<dbReference type="SMART" id="SM00306">
    <property type="entry name" value="HintN"/>
    <property type="match status" value="1"/>
</dbReference>
<dbReference type="Gene3D" id="2.170.16.10">
    <property type="entry name" value="Hedgehog/Intein (Hint) domain"/>
    <property type="match status" value="1"/>
</dbReference>
<dbReference type="InterPro" id="IPR053879">
    <property type="entry name" value="HYDIN_VesB_CFA65-like_Ig"/>
</dbReference>
<dbReference type="PANTHER" id="PTHR37833">
    <property type="entry name" value="LIPOPROTEIN-RELATED"/>
    <property type="match status" value="1"/>
</dbReference>
<feature type="domain" description="Hint" evidence="7">
    <location>
        <begin position="5478"/>
        <end position="5581"/>
    </location>
</feature>
<evidence type="ECO:0000256" key="2">
    <source>
        <dbReference type="ARBA" id="ARBA00004496"/>
    </source>
</evidence>
<dbReference type="EMBL" id="CP036289">
    <property type="protein sequence ID" value="QDU75686.1"/>
    <property type="molecule type" value="Genomic_DNA"/>
</dbReference>
<dbReference type="Gene3D" id="2.60.120.380">
    <property type="match status" value="2"/>
</dbReference>
<dbReference type="NCBIfam" id="NF012200">
    <property type="entry name" value="choice_anch_D"/>
    <property type="match status" value="10"/>
</dbReference>
<evidence type="ECO:0000256" key="5">
    <source>
        <dbReference type="ARBA" id="ARBA00023273"/>
    </source>
</evidence>
<name>A0A518C8Y0_9BACT</name>
<keyword evidence="5" id="KW-0966">Cell projection</keyword>
<keyword evidence="4" id="KW-0969">Cilium</keyword>
<evidence type="ECO:0000313" key="8">
    <source>
        <dbReference type="EMBL" id="QDU75686.1"/>
    </source>
</evidence>
<evidence type="ECO:0000256" key="3">
    <source>
        <dbReference type="ARBA" id="ARBA00022490"/>
    </source>
</evidence>
<dbReference type="SUPFAM" id="SSF141072">
    <property type="entry name" value="CalX-like"/>
    <property type="match status" value="1"/>
</dbReference>
<evidence type="ECO:0000256" key="6">
    <source>
        <dbReference type="SAM" id="MobiDB-lite"/>
    </source>
</evidence>
<dbReference type="InterPro" id="IPR013783">
    <property type="entry name" value="Ig-like_fold"/>
</dbReference>
<dbReference type="OrthoDB" id="292839at2"/>
<dbReference type="InterPro" id="IPR003587">
    <property type="entry name" value="Hint_dom_N"/>
</dbReference>
<dbReference type="PROSITE" id="PS50817">
    <property type="entry name" value="INTEIN_N_TER"/>
    <property type="match status" value="1"/>
</dbReference>
<dbReference type="InterPro" id="IPR006141">
    <property type="entry name" value="Intein_N"/>
</dbReference>
<sequence>MSARRSVRSTAKSTQRKKLQRQKRRKTRQSSIETLEVRKLLTADLLSQENNDTISSAQVASVISSTEFVIEGQIGNGVYGTADVDMFQVTLSAGETLSADIDSYVLDDGTYSSYGGYSHLRLFDSYGGEVADSYYYETNDPDSGYGGDPVLEYTSAYGGTYYLGVSSDGNDAYDSDYGGSGYGGSSFDYQLELNIGDGYGGAPEVDVYNDQYGGSSILDDYGSYAFGTTDLGSDLTRTFRVTNSGTDTLTFGKISTTSSFSVDSSFSSTSLAPGAYTTFTIRFDADSVGTFNGTISFSTNDSDENPFNFDLSGTVTSSDIDDTRGTAQLVSVTPGTQTQIDSTIGDGAYGTADVDMFQITLAPGETLSADIDSYVLDDGSYWSYGGYSHLRLFDSYGGEVADSYYYETNDPDSGYGGDPVLEFTSEYGGTYYLGVSSDGNDAYDSDYGGSGYGGSSFDYQLELNIDDGYGGAPEITVYDDSYGGSSILDDYGSYAFGTVDQYSPLTHTFQVTNDGTDTLNLGSISVPSGFSVYSSFGDSSLEPGQSTTFTIQLDADYGGSYSGQLSFSTNDSDENPFNFNLSGMVDEYGGTPEITVYDDSYGGSSLLDDYGSYSFGTTDQYSPVMHTFQVTNDGSGTLNLGSISVPSGFSVYSSFGDSSLEPGQSTTFTIQLDADYGGSYSGQLSFITNDSDENPFNFNLSGMVDEYGGYGGNPEITLYDDAYGGSSILDDYGSYAFGTTSVGSPITHTFQVTNDGDATLTLGSITLPIGFSVYSGFGTTSLSPGQSTTFQLRLVAANSGNYGGTISFATNDSDENPFDFAVSGVVDEYGGEPEITVYDDEYGGSSILDDYGSYAFGTTDQYSPLVHTFQVTNDGTDTLNLGNIYVPGGFSVYSTFGDSTLDSGQSTTFTIQLNADYSGTFSGNVSFSSNDSDESPFNFNISGTVDDYGGAGGSPEIIVFDDEYGGSVVLDDYGSYAFGTTVPGSPRTHTFQVTNSGNALLELGAIMVPSGFSVDSSFGDATLDPGQSTTFSIRLDADYGGSYSGQVSFPTNDDDESPFNFNLTGTVDEYGGAPEITVYDDEYGGVSIADGYGNYAFGTSNPSSPLMHTFQVTNDGTSVLNLGSITVPNGFSVYSSFGDTTLDPGQSTSFTIQFNADYGGTYSGQLSFSTNDSDENPFNFQISGTMDEYGGLPEIYLQETEYGGYYLGSEVADDYGSFNFGNVGQGSPQTQEFLVTNTGSGTLTLGTINLPSGFSLVQSFGDISLSSGESTYFTVRFNADYGGSYSGELSFNTNDADENPYNFTLSGNVVEDVEVGVYEVDYGGYNAYSGTEVLDDYGSFAFDPVGVGQPASQQFRVTNEGVGILSLGTLSVPDGFVVLESFDDTTLSSGQSTYFTVQLTATTAGTYTGEISFSTNDSDENPYNFAISGVVEEGYGGSSEIPDIDVYQSSYGGGSIDDGSGSYDFGTISLNSPQSVTFQVANAGDGVLELGTINVPAGFSVTSNFGDTTLDPGQSTSFTIQLNADYGGTYSGEVSFETNDPDEDPFNFSISGTVDEYGGYGGGPILPEVSIASVTSGREGLSDGLIRLRRTGDLQAPLTAQFFLAYDTSATYSSDYTLVATSFSDTTRLGTVLFAAGEQYAEITISVQDDAIYEGYEYLQVRVMDDGSGEYSPVGGLHLVGIRDNEDPPSAPALTGVALENDTGSSSTDKVTTDHTIVASFDKTWTTGYVLVEFDHDGDYSPESTLNYATPSGVVYEPTSGDPALADFEGLVSIRYRTRQFDDNDVEIIASPWRTFVYTAEADAATGPMRIESFELLRDTANPTDKYTANPIMTGRVVGDFGQATARIEFDHDNDGITDGFVDIATSGEIFEYDPRMTDPSLEDYVGSLSFKYRLTQIENGTETHEDWQSFSFQLTTPPTSSYSISDMDHDVGRGESLDSDDFQGYNHYGLVVTGKVNTGNEYGSYGGEGYYYDEYYYDDYYSGGGYGEASNEPGSGGGLESTGNLVSTYIGDPSNNSDTPPLPSGARVQIDIDEDGIADDEVSTDEQQQFEYRPTGLTTGWHSIRARALEWSTEYGMYLYGPWTTYWFEYEAAPSPAVTTLELREDTGYSDSDRVTADPTLTGQIADQIQQGQDVTLEIDWNYDDTPDDEFGVGSDGFFEYTPTSLQSGYRHLRVRSKTVDSVVGDTSYSSWRSLYFTYTPPSPIETTMSLLVDDGASDSDLISSLTTVTGSISANDGSSLSDRDVVVQFDLDQDGEVDAISQPQSDSQFLFDSSDMSPGSITISARAMWYDPYLDQDVSGPWETFTFTYELATATPPTLSNLGLAVDTGLDDADNITSNPTLIASVEVTGDVVADFVELDFDGDGTSDATSLLDSNGNLTYTPVDLAYGQHTVAARVIGYQYAQSTTITGPWSEFTFTYQESTASTAIVESLALLSDSGTEGDGLTENGTIIGNIADDASVANVTVQVDTNSDGVADATIFTNADGIFLYTPSSLDSGTQTFAFRAVEYDSQSGDHLVGAWESITFTAEDQTDAAPALFDIEFDAGEETSVPTLSGRITYQHSVDGRQIEIDTDGDGTADYFTTTDEFGRFEVALPNLPDGTTSLAVRSRAISPSSSTVLNGSWQSVTVNYTEVTYVAAGLSNIGLINDDGYSSTDKVTKDARIQGEVSRDAYQGNMTIEIDVDGDGVVDGTTLVKADRTWSYSPTIETTGNVTLSIRTKDYSPTGQLLRSDWEDFNFTLEQATSGTSSALRVVDFRLSYDSGASNSDLSTNSAWVEGNVEGYDGGSGYGGLLLEFDHDGDGSIDGSVTSYYGSFSYYPSGLDYGWIELRVRAVELDNDDNRLSTSTWETLGFVYDSNPDSTEAQALATAYASFLGSTSSGANTRDNDLADASDALKAAKGSADEDFDDAVDEAAEDRDTEIKDADEQYEQDVADAMDAYLVAIAAAGASYQTALSNFSGDTTSFDFDPMQWPTEPGRDSLVLPADGNQPAPPASVPTYSGPTYNLNADPTYRTQSAAANNNLNYAVYGAQATRIAQDRTVSQTYQDAVKTITDDYNEALKDAWEAYRDAIYADPSNAYDDLSSARQAYYDQRQSAYDTYYESRNTSYETLQNSIEPARQTLNDAVDAAHQNYRDAINDANEAFNDAVEDSTDCDVWYNARVERIQAEFDARTTLEKDVSAARNAYDEAVAPSVRQYNTEVADAYRDYSQAVSDSAFAFDEAVADYYEAERSKKINATVALEDARAEALKERDLALADAAKTRDEGYATNAFTEASTIETARANSWVAEAQAKRNALAAWSSATGTPWSAYQAALANINVTYYQNLAGAHLNREGAIATANQNQANAIAQATHTHSQALTQLKFEATSERVDAKEVYWDESSLKMRDQAVETAETRKSLRDDMATARNDRAHSSAEAGEAYSLAITDAYHTRTNDLVDARVLEIRESSCSTSNSYYYYYGYANYEIYVPPADGAGINHDFNVSMNNASYDLQEANINANQAWTDTTRDLWSDYRETLSQDQNDQAVEIAGDLKVYHETTALIDRDFAIDTTELEGDFDRTLAAINTAYTDAVAMADGTYYVAKAQFDGDQLVDNAGALRSFRIDAAATYDNIVTAWNSNVQTPWSALHENLGGVEVDWAIASGDAEVAYATALATANYNHTSSVATADYNYSTGAAQAYETEVNAIADARNDFASTVAEAKYQYALAKAGISLSSTQAASDRAQADRDDDGAQSASHSANTSAAETAYQIAMAAAWLEYRNSSSSAAATRSGEIGSASREYNRGDIDYETYDSRAQAAQDAYNDEMTTITETFDDAAHAAWDDLRTARADAIADQYKYRETDAAGDALDAQEDQNEAAEDSAAAERTLAAAVRGAKIDLAEALATIDVNYATTMANLQSSYDVSTATATANHDYAEAVAGADYQVDTYVAQRAREEDRVSARGYYEVSLYQVYAAIKQAAAGAIGSELSAFQSAVATADMNWADALRIARDLYEDAVSYAGYDHLQATLTANVAFVYEVNAAATNHASSIATANYNQSVGLAQADATLYVASVTAEAMHEEASINAQLDYESAVHLAEANAKTSAKDSAIAHAEDLGDAWRQYYLDSTDEWNELTWNGSSYYYDDYYYYGYGYGYYGYSYYSSYYYYGYSNYSGYVYSNYSNYYGWRSVSWYGGGWNYGAYGWGGWGRGYYWGHGYGWGGWYNSDNTAWDSLQDTLEGIDEAKNDANKAARLAYAEEVGDAQIDRAEALGDVEIALATARATAGVNYAAAINAVDTAYESAVASADSIQKTAIANAEKAMAIGLASADVDKVDDLESAKVSLRALERNANAAHAGAIATAEAVYHQDQSDARAQQLAAIAIATGSDQAIYEATYAEVYADWIDDTSIAYVNYATSRATADGQLAYELAIARKARKLADAVADEGYIQTAAEQARLRAINSQAALVTHQSAIVGLDNVRRSASSQVTGTYEIAVATADKAYAITGATAQKQYEIDELNEVEYDDRTKTRNETMADAALVKTTVLADAKLAWQNLDAQGRATYSSGEAAADKVLSDSLATLNYTYTVQLAAAAETREYAKADAAGAFWVNDTIARNNQRTAMASADVNYWNSQENARVTAHTSIDTELNIPWTDYLVVAAQTQRNWWLSVNNDYMNLATERNTAESDYALALANGYILREKTIATAEKNHANTNAAAQRDAAYTRALSVRDYVFALINPAGDYITTVAQGERDYAVAVSQAYRDYVYDEDDAARDTAIDNANSALAQIKQTEANQWYAAEASAQANKFYDFATADYESNLDQIAADVALANAKISAEQDYSLTEVAAYLQSITDWAELDAEYRQLEANSFATAVSNAATANPSPWISYDAAQYAARANQVTAVTGAEETRAIAQATTQAAAETAQINADAFWKSAQVIASSLYNSAAVSLDYGFAYVQSSAIASLGQTGVYRTDLPTITAPPNVGSEYTVWIGSASDYDITIPNAYSTNSWYGYGSYYHWNWGAWGYYGTSSWWWYDNPWYGSYWSYGYWYWSNYYTSVAQPQEQFSASFWNVGAEASEVESTWRSYDGYGRSDGGLDIPEEAPQWIVDLSQPTFALPVSNGTKNDAREVEEILRGLDDRLADLWAFQGRLARAPQQLRPIVDFVAEPIIAPVNGNAAAPHIHAQEGPKLGNNPASDMGFVHHADAEAAEAEIAAEFGAQILDRDIELQGRQKELIEKFQKLLNEGVELSNENLSAFGWGAIDGIKDGAWNGIFAMAPRLGWYLAEKSYDAAVEGWGWFVYATNDYHGYMDKQEVFDRSITLIKTAAWTEQQIETLKDLTNQFIDFVSEGGDELFTAIMSGDMDKLNEMLQSVDERARVVLDEALYWTSMIFTELGHAIVDMTPRDAGFITGLVLYEVFEYVAIETGLAFATAATGGTATPATGSATVAYTTAKAANLGRIANRLVKSAKFLEAANISKIVKAFDRVADIVKMLARYDMCFVAGTPVHTRYGVKPIEEIVPGDMVLTRAEGDPNAPTTYKPVVELFKTNPDTLFEIELNALGTGSSEKITTTGEHPFFERELLEFVPAKELSVGSQLVLADGQTAEVISITEIDNRTECQPTYNFSVADSHTYFVGDSAIWVHNKGGPCERATAYFVKTWQKTGDVVHAAKNARELLIRYAKVAKWDEATLARHLDDLDRLLIETFEKKDGWGPYLTALKGAKPAGMYEPHAHHILFKWGNGEAQRALVKEGQKLLREVGIDPIFGKEVLYWAPNKVKGQHSKDTLELLIIDLRKAKASGGTREDFIEVLEDHARIAAGRTKT</sequence>
<organism evidence="8 9">
    <name type="scientific">Bremerella volcania</name>
    <dbReference type="NCBI Taxonomy" id="2527984"/>
    <lineage>
        <taxon>Bacteria</taxon>
        <taxon>Pseudomonadati</taxon>
        <taxon>Planctomycetota</taxon>
        <taxon>Planctomycetia</taxon>
        <taxon>Pirellulales</taxon>
        <taxon>Pirellulaceae</taxon>
        <taxon>Bremerella</taxon>
    </lineage>
</organism>
<dbReference type="GO" id="GO:0005737">
    <property type="term" value="C:cytoplasm"/>
    <property type="evidence" value="ECO:0007669"/>
    <property type="project" value="UniProtKB-SubCell"/>
</dbReference>
<dbReference type="KEGG" id="bvo:Pan97_27200"/>
<proteinExistence type="predicted"/>
<dbReference type="Proteomes" id="UP000318626">
    <property type="component" value="Chromosome"/>
</dbReference>
<dbReference type="PANTHER" id="PTHR37833:SF1">
    <property type="entry name" value="SIGNAL PEPTIDE PROTEIN"/>
    <property type="match status" value="1"/>
</dbReference>
<dbReference type="InterPro" id="IPR036844">
    <property type="entry name" value="Hint_dom_sf"/>
</dbReference>
<evidence type="ECO:0000256" key="1">
    <source>
        <dbReference type="ARBA" id="ARBA00004138"/>
    </source>
</evidence>
<dbReference type="CDD" id="cd00081">
    <property type="entry name" value="Hint"/>
    <property type="match status" value="1"/>
</dbReference>
<dbReference type="Gene3D" id="2.60.40.2030">
    <property type="match status" value="1"/>
</dbReference>
<evidence type="ECO:0000313" key="9">
    <source>
        <dbReference type="Proteomes" id="UP000318626"/>
    </source>
</evidence>
<feature type="compositionally biased region" description="Polar residues" evidence="6">
    <location>
        <begin position="2002"/>
        <end position="2020"/>
    </location>
</feature>
<evidence type="ECO:0000259" key="7">
    <source>
        <dbReference type="SMART" id="SM00306"/>
    </source>
</evidence>
<dbReference type="Gene3D" id="2.60.40.10">
    <property type="entry name" value="Immunoglobulins"/>
    <property type="match status" value="10"/>
</dbReference>
<feature type="compositionally biased region" description="Basic residues" evidence="6">
    <location>
        <begin position="14"/>
        <end position="28"/>
    </location>
</feature>
<reference evidence="9" key="1">
    <citation type="submission" date="2019-02" db="EMBL/GenBank/DDBJ databases">
        <title>Deep-cultivation of Planctomycetes and their phenomic and genomic characterization uncovers novel biology.</title>
        <authorList>
            <person name="Wiegand S."/>
            <person name="Jogler M."/>
            <person name="Boedeker C."/>
            <person name="Pinto D."/>
            <person name="Vollmers J."/>
            <person name="Rivas-Marin E."/>
            <person name="Kohn T."/>
            <person name="Peeters S.H."/>
            <person name="Heuer A."/>
            <person name="Rast P."/>
            <person name="Oberbeckmann S."/>
            <person name="Bunk B."/>
            <person name="Jeske O."/>
            <person name="Meyerdierks A."/>
            <person name="Storesund J.E."/>
            <person name="Kallscheuer N."/>
            <person name="Luecker S."/>
            <person name="Lage O.M."/>
            <person name="Pohl T."/>
            <person name="Merkel B.J."/>
            <person name="Hornburger P."/>
            <person name="Mueller R.-W."/>
            <person name="Bruemmer F."/>
            <person name="Labrenz M."/>
            <person name="Spormann A.M."/>
            <person name="Op den Camp H."/>
            <person name="Overmann J."/>
            <person name="Amann R."/>
            <person name="Jetten M.S.M."/>
            <person name="Mascher T."/>
            <person name="Medema M.H."/>
            <person name="Devos D.P."/>
            <person name="Kaster A.-K."/>
            <person name="Ovreas L."/>
            <person name="Rohde M."/>
            <person name="Galperin M.Y."/>
            <person name="Jogler C."/>
        </authorList>
    </citation>
    <scope>NUCLEOTIDE SEQUENCE [LARGE SCALE GENOMIC DNA]</scope>
    <source>
        <strain evidence="9">Pan97</strain>
    </source>
</reference>
<feature type="region of interest" description="Disordered" evidence="6">
    <location>
        <begin position="3721"/>
        <end position="3742"/>
    </location>
</feature>
<keyword evidence="3" id="KW-0963">Cytoplasm</keyword>
<accession>A0A518C8Y0</accession>
<protein>
    <recommendedName>
        <fullName evidence="7">Hint domain-containing protein</fullName>
    </recommendedName>
</protein>
<keyword evidence="9" id="KW-1185">Reference proteome</keyword>
<feature type="region of interest" description="Disordered" evidence="6">
    <location>
        <begin position="1"/>
        <end position="31"/>
    </location>
</feature>
<dbReference type="Pfam" id="PF22544">
    <property type="entry name" value="HYDIN_VesB_CFA65-like_Ig"/>
    <property type="match status" value="5"/>
</dbReference>
<dbReference type="SUPFAM" id="SSF51294">
    <property type="entry name" value="Hedgehog/intein (Hint) domain"/>
    <property type="match status" value="1"/>
</dbReference>
<dbReference type="GO" id="GO:0016539">
    <property type="term" value="P:intein-mediated protein splicing"/>
    <property type="evidence" value="ECO:0007669"/>
    <property type="project" value="InterPro"/>
</dbReference>
<dbReference type="InterPro" id="IPR038081">
    <property type="entry name" value="CalX-like_sf"/>
</dbReference>
<dbReference type="Pfam" id="PF07591">
    <property type="entry name" value="PT-HINT"/>
    <property type="match status" value="1"/>
</dbReference>
<evidence type="ECO:0000256" key="4">
    <source>
        <dbReference type="ARBA" id="ARBA00023069"/>
    </source>
</evidence>
<comment type="subcellular location">
    <subcellularLocation>
        <location evidence="1">Cell projection</location>
        <location evidence="1">Cilium</location>
    </subcellularLocation>
    <subcellularLocation>
        <location evidence="2">Cytoplasm</location>
    </subcellularLocation>
</comment>
<feature type="region of interest" description="Disordered" evidence="6">
    <location>
        <begin position="1992"/>
        <end position="2027"/>
    </location>
</feature>
<gene>
    <name evidence="8" type="ORF">Pan97_27200</name>
</gene>